<dbReference type="OrthoDB" id="6198376at2"/>
<accession>A0A0D2HT79</accession>
<feature type="region of interest" description="Disordered" evidence="1">
    <location>
        <begin position="43"/>
        <end position="66"/>
    </location>
</feature>
<dbReference type="InParanoid" id="A0A0D2HT79"/>
<dbReference type="EMBL" id="AZAC01000014">
    <property type="protein sequence ID" value="KIX13738.1"/>
    <property type="molecule type" value="Genomic_DNA"/>
</dbReference>
<sequence>MSNCDLLDKCGFFQKHAKSHQAACQGLVTLYCKGPKQNECKRKEYRKKHGQPPPDDMLPGGAMLRS</sequence>
<dbReference type="AlphaFoldDB" id="A0A0D2HT79"/>
<evidence type="ECO:0000256" key="1">
    <source>
        <dbReference type="SAM" id="MobiDB-lite"/>
    </source>
</evidence>
<evidence type="ECO:0000313" key="2">
    <source>
        <dbReference type="EMBL" id="KIX13738.1"/>
    </source>
</evidence>
<name>A0A0D2HT79_9BACT</name>
<protein>
    <submittedName>
        <fullName evidence="2">Uncharacterized protein</fullName>
    </submittedName>
</protein>
<proteinExistence type="predicted"/>
<gene>
    <name evidence="2" type="ORF">X474_12430</name>
</gene>
<keyword evidence="3" id="KW-1185">Reference proteome</keyword>
<evidence type="ECO:0000313" key="3">
    <source>
        <dbReference type="Proteomes" id="UP000032233"/>
    </source>
</evidence>
<dbReference type="Proteomes" id="UP000032233">
    <property type="component" value="Unassembled WGS sequence"/>
</dbReference>
<dbReference type="RefSeq" id="WP_044348857.1">
    <property type="nucleotide sequence ID" value="NZ_AZAC01000014.1"/>
</dbReference>
<reference evidence="2 3" key="1">
    <citation type="submission" date="2013-11" db="EMBL/GenBank/DDBJ databases">
        <title>Metagenomic analysis of a methanogenic consortium involved in long chain n-alkane degradation.</title>
        <authorList>
            <person name="Davidova I.A."/>
            <person name="Callaghan A.V."/>
            <person name="Wawrik B."/>
            <person name="Pruitt S."/>
            <person name="Marks C."/>
            <person name="Duncan K.E."/>
            <person name="Suflita J.M."/>
        </authorList>
    </citation>
    <scope>NUCLEOTIDE SEQUENCE [LARGE SCALE GENOMIC DNA]</scope>
    <source>
        <strain evidence="2 3">SPR</strain>
    </source>
</reference>
<organism evidence="2 3">
    <name type="scientific">Dethiosulfatarculus sandiegensis</name>
    <dbReference type="NCBI Taxonomy" id="1429043"/>
    <lineage>
        <taxon>Bacteria</taxon>
        <taxon>Pseudomonadati</taxon>
        <taxon>Thermodesulfobacteriota</taxon>
        <taxon>Desulfarculia</taxon>
        <taxon>Desulfarculales</taxon>
        <taxon>Desulfarculaceae</taxon>
        <taxon>Dethiosulfatarculus</taxon>
    </lineage>
</organism>
<comment type="caution">
    <text evidence="2">The sequence shown here is derived from an EMBL/GenBank/DDBJ whole genome shotgun (WGS) entry which is preliminary data.</text>
</comment>